<feature type="transmembrane region" description="Helical" evidence="6">
    <location>
        <begin position="249"/>
        <end position="269"/>
    </location>
</feature>
<dbReference type="Pfam" id="PF07690">
    <property type="entry name" value="MFS_1"/>
    <property type="match status" value="1"/>
</dbReference>
<dbReference type="InterPro" id="IPR020846">
    <property type="entry name" value="MFS_dom"/>
</dbReference>
<evidence type="ECO:0000256" key="1">
    <source>
        <dbReference type="ARBA" id="ARBA00004651"/>
    </source>
</evidence>
<dbReference type="Proteomes" id="UP000216311">
    <property type="component" value="Unassembled WGS sequence"/>
</dbReference>
<sequence>MSSFDRFVIGPMLVSIAVGLDVPLSELVAIAGAYFLAYGVSQPVWGTLSDRFGRVRLIQLTMLVGGVASIGVVPDAGWLLVTRIVAGACFGAVVPTSLTYVGDTVELGVRQRALSDLMATMAVGTALATALAGVLAHAVGWRPVFVLAGAASLVAGLLVGRLPEPEREPVVGHLIGQFAAALSNGWAVLLYALVLVEGGTLLGMLTLLPPALAAQGVDASVAGLVTAAYGVGVLGFSQLVRRLTQRWPMWWLLGVGGAQLAVGFAVVGWRVTPVTVLVTALALGGGWAFMHSSLQTWATSVVPRVRGTVVSLFAGSLFVGSSLAAYLAAPFAEAGRYQLLFVACGVILVPLTLVACLARIRYASRLGR</sequence>
<feature type="transmembrane region" description="Helical" evidence="6">
    <location>
        <begin position="12"/>
        <end position="36"/>
    </location>
</feature>
<feature type="transmembrane region" description="Helical" evidence="6">
    <location>
        <begin position="309"/>
        <end position="331"/>
    </location>
</feature>
<evidence type="ECO:0000313" key="9">
    <source>
        <dbReference type="Proteomes" id="UP000216311"/>
    </source>
</evidence>
<keyword evidence="9" id="KW-1185">Reference proteome</keyword>
<accession>A0A255GZJ3</accession>
<evidence type="ECO:0000256" key="2">
    <source>
        <dbReference type="ARBA" id="ARBA00022475"/>
    </source>
</evidence>
<feature type="transmembrane region" description="Helical" evidence="6">
    <location>
        <begin position="57"/>
        <end position="74"/>
    </location>
</feature>
<dbReference type="AlphaFoldDB" id="A0A255GZJ3"/>
<keyword evidence="2" id="KW-1003">Cell membrane</keyword>
<feature type="transmembrane region" description="Helical" evidence="6">
    <location>
        <begin position="337"/>
        <end position="358"/>
    </location>
</feature>
<dbReference type="SUPFAM" id="SSF103473">
    <property type="entry name" value="MFS general substrate transporter"/>
    <property type="match status" value="1"/>
</dbReference>
<dbReference type="PROSITE" id="PS50850">
    <property type="entry name" value="MFS"/>
    <property type="match status" value="1"/>
</dbReference>
<dbReference type="PANTHER" id="PTHR43124:SF3">
    <property type="entry name" value="CHLORAMPHENICOL EFFLUX PUMP RV0191"/>
    <property type="match status" value="1"/>
</dbReference>
<evidence type="ECO:0000256" key="5">
    <source>
        <dbReference type="ARBA" id="ARBA00023136"/>
    </source>
</evidence>
<dbReference type="PANTHER" id="PTHR43124">
    <property type="entry name" value="PURINE EFFLUX PUMP PBUE"/>
    <property type="match status" value="1"/>
</dbReference>
<dbReference type="InterPro" id="IPR050189">
    <property type="entry name" value="MFS_Efflux_Transporters"/>
</dbReference>
<evidence type="ECO:0000256" key="6">
    <source>
        <dbReference type="SAM" id="Phobius"/>
    </source>
</evidence>
<evidence type="ECO:0000259" key="7">
    <source>
        <dbReference type="PROSITE" id="PS50850"/>
    </source>
</evidence>
<dbReference type="GO" id="GO:0022857">
    <property type="term" value="F:transmembrane transporter activity"/>
    <property type="evidence" value="ECO:0007669"/>
    <property type="project" value="InterPro"/>
</dbReference>
<feature type="transmembrane region" description="Helical" evidence="6">
    <location>
        <begin position="113"/>
        <end position="138"/>
    </location>
</feature>
<dbReference type="EMBL" id="NMVQ01000023">
    <property type="protein sequence ID" value="OYO21051.1"/>
    <property type="molecule type" value="Genomic_DNA"/>
</dbReference>
<dbReference type="InterPro" id="IPR036259">
    <property type="entry name" value="MFS_trans_sf"/>
</dbReference>
<reference evidence="8 9" key="1">
    <citation type="submission" date="2017-07" db="EMBL/GenBank/DDBJ databases">
        <title>Draft whole genome sequences of clinical Proprionibacteriaceae strains.</title>
        <authorList>
            <person name="Bernier A.-M."/>
            <person name="Bernard K."/>
            <person name="Domingo M.-C."/>
        </authorList>
    </citation>
    <scope>NUCLEOTIDE SEQUENCE [LARGE SCALE GENOMIC DNA]</scope>
    <source>
        <strain evidence="8 9">NML 130396</strain>
    </source>
</reference>
<evidence type="ECO:0000256" key="3">
    <source>
        <dbReference type="ARBA" id="ARBA00022692"/>
    </source>
</evidence>
<dbReference type="GO" id="GO:0005886">
    <property type="term" value="C:plasma membrane"/>
    <property type="evidence" value="ECO:0007669"/>
    <property type="project" value="UniProtKB-SubCell"/>
</dbReference>
<dbReference type="Gene3D" id="1.20.1250.20">
    <property type="entry name" value="MFS general substrate transporter like domains"/>
    <property type="match status" value="1"/>
</dbReference>
<dbReference type="OrthoDB" id="65739at2"/>
<dbReference type="InterPro" id="IPR011701">
    <property type="entry name" value="MFS"/>
</dbReference>
<feature type="transmembrane region" description="Helical" evidence="6">
    <location>
        <begin position="216"/>
        <end position="237"/>
    </location>
</feature>
<feature type="transmembrane region" description="Helical" evidence="6">
    <location>
        <begin position="275"/>
        <end position="297"/>
    </location>
</feature>
<feature type="domain" description="Major facilitator superfamily (MFS) profile" evidence="7">
    <location>
        <begin position="1"/>
        <end position="362"/>
    </location>
</feature>
<evidence type="ECO:0000313" key="8">
    <source>
        <dbReference type="EMBL" id="OYO21051.1"/>
    </source>
</evidence>
<protein>
    <submittedName>
        <fullName evidence="8">MFS transporter</fullName>
    </submittedName>
</protein>
<evidence type="ECO:0000256" key="4">
    <source>
        <dbReference type="ARBA" id="ARBA00022989"/>
    </source>
</evidence>
<proteinExistence type="predicted"/>
<gene>
    <name evidence="8" type="ORF">CGZ93_12490</name>
</gene>
<keyword evidence="3 6" id="KW-0812">Transmembrane</keyword>
<keyword evidence="4 6" id="KW-1133">Transmembrane helix</keyword>
<comment type="caution">
    <text evidence="8">The sequence shown here is derived from an EMBL/GenBank/DDBJ whole genome shotgun (WGS) entry which is preliminary data.</text>
</comment>
<organism evidence="8 9">
    <name type="scientific">Enemella dayhoffiae</name>
    <dbReference type="NCBI Taxonomy" id="2016507"/>
    <lineage>
        <taxon>Bacteria</taxon>
        <taxon>Bacillati</taxon>
        <taxon>Actinomycetota</taxon>
        <taxon>Actinomycetes</taxon>
        <taxon>Propionibacteriales</taxon>
        <taxon>Propionibacteriaceae</taxon>
        <taxon>Enemella</taxon>
    </lineage>
</organism>
<comment type="subcellular location">
    <subcellularLocation>
        <location evidence="1">Cell membrane</location>
        <topology evidence="1">Multi-pass membrane protein</topology>
    </subcellularLocation>
</comment>
<keyword evidence="5 6" id="KW-0472">Membrane</keyword>
<name>A0A255GZJ3_9ACTN</name>
<feature type="transmembrane region" description="Helical" evidence="6">
    <location>
        <begin position="80"/>
        <end position="101"/>
    </location>
</feature>